<evidence type="ECO:0000256" key="2">
    <source>
        <dbReference type="ARBA" id="ARBA00022679"/>
    </source>
</evidence>
<dbReference type="PANTHER" id="PTHR30160">
    <property type="entry name" value="TETRAACYLDISACCHARIDE 4'-KINASE-RELATED"/>
    <property type="match status" value="1"/>
</dbReference>
<dbReference type="Proteomes" id="UP000053695">
    <property type="component" value="Unassembled WGS sequence"/>
</dbReference>
<dbReference type="InterPro" id="IPR051199">
    <property type="entry name" value="LPS_LOS_Heptosyltrfase"/>
</dbReference>
<proteinExistence type="predicted"/>
<dbReference type="STRING" id="1069083.GCA_000371805_01004"/>
<keyword evidence="4" id="KW-1185">Reference proteome</keyword>
<sequence length="382" mass="44284">MIKRIKKVLKCENMNIISILRSIDRYIGNLIILFLSIFKTRIHKNLVNVNPKSILIIRLWTLGESLLTLPMIKRLKEEGYNISILVTKRSKGVFENIDFVDEIIDLKNFWKILKNFKKYDVVIDTEPYLNISAILGWFLGKYVIGFDGLFRSKIYDFKIKYNDKIHAVYNFCNLLKPLGIEYKPKRLVPLKYNKKDIDKVENLLKKYNLNNKKLIGIHCGTAETAPWRSWKKEKFAKLIEKLVENGFYIILTGSKNDYGINEEILSLIDKKYKNKVLNFAGKTNLGEFAYLLKKFEIFISNDTGPMHLSAAMGTKTIGLFGPNLPERFAPFGEKNIAIYKAKDLDCSPCINVHKGEFKKCKLNGKCMDMIEVKDVLDEIRRG</sequence>
<protein>
    <submittedName>
        <fullName evidence="3">Glycosyl transferase family 9</fullName>
    </submittedName>
</protein>
<evidence type="ECO:0000313" key="3">
    <source>
        <dbReference type="EMBL" id="ENN95563.1"/>
    </source>
</evidence>
<dbReference type="AlphaFoldDB" id="N6UZW1"/>
<dbReference type="Gene3D" id="3.40.50.2000">
    <property type="entry name" value="Glycogen Phosphorylase B"/>
    <property type="match status" value="2"/>
</dbReference>
<accession>N6UZW1</accession>
<dbReference type="EMBL" id="APMM01000077">
    <property type="protein sequence ID" value="ENN95563.1"/>
    <property type="molecule type" value="Genomic_DNA"/>
</dbReference>
<keyword evidence="1" id="KW-0328">Glycosyltransferase</keyword>
<dbReference type="PATRIC" id="fig|1069083.5.peg.1382"/>
<dbReference type="SUPFAM" id="SSF53756">
    <property type="entry name" value="UDP-Glycosyltransferase/glycogen phosphorylase"/>
    <property type="match status" value="1"/>
</dbReference>
<reference evidence="3 4" key="1">
    <citation type="journal article" date="2013" name="Genome Announc.">
        <title>Draft Genome Sequence of a Highly Flagellated, Fast-Swimming Archaeon, Methanocaldococcus villosus Strain KIN24-T80 (DSM 22612).</title>
        <authorList>
            <person name="Thennarasu S."/>
            <person name="Polireddy D."/>
            <person name="Antony A."/>
            <person name="Yada M.R."/>
            <person name="Algarawi S."/>
            <person name="Sivakumar N."/>
        </authorList>
    </citation>
    <scope>NUCLEOTIDE SEQUENCE [LARGE SCALE GENOMIC DNA]</scope>
    <source>
        <strain evidence="3 4">KIN24-T80</strain>
    </source>
</reference>
<dbReference type="Pfam" id="PF01075">
    <property type="entry name" value="Glyco_transf_9"/>
    <property type="match status" value="1"/>
</dbReference>
<dbReference type="CDD" id="cd03789">
    <property type="entry name" value="GT9_LPS_heptosyltransferase"/>
    <property type="match status" value="1"/>
</dbReference>
<comment type="caution">
    <text evidence="3">The sequence shown here is derived from an EMBL/GenBank/DDBJ whole genome shotgun (WGS) entry which is preliminary data.</text>
</comment>
<name>N6UZW1_9EURY</name>
<evidence type="ECO:0000313" key="4">
    <source>
        <dbReference type="Proteomes" id="UP000053695"/>
    </source>
</evidence>
<evidence type="ECO:0000256" key="1">
    <source>
        <dbReference type="ARBA" id="ARBA00022676"/>
    </source>
</evidence>
<organism evidence="3 4">
    <name type="scientific">Methanocaldococcus villosus KIN24-T80</name>
    <dbReference type="NCBI Taxonomy" id="1069083"/>
    <lineage>
        <taxon>Archaea</taxon>
        <taxon>Methanobacteriati</taxon>
        <taxon>Methanobacteriota</taxon>
        <taxon>Methanomada group</taxon>
        <taxon>Methanococci</taxon>
        <taxon>Methanococcales</taxon>
        <taxon>Methanocaldococcaceae</taxon>
        <taxon>Methanocaldococcus</taxon>
    </lineage>
</organism>
<gene>
    <name evidence="3" type="ORF">J422_07152</name>
</gene>
<dbReference type="GO" id="GO:0005829">
    <property type="term" value="C:cytosol"/>
    <property type="evidence" value="ECO:0007669"/>
    <property type="project" value="TreeGrafter"/>
</dbReference>
<keyword evidence="2 3" id="KW-0808">Transferase</keyword>
<dbReference type="GO" id="GO:0008713">
    <property type="term" value="F:ADP-heptose-lipopolysaccharide heptosyltransferase activity"/>
    <property type="evidence" value="ECO:0007669"/>
    <property type="project" value="TreeGrafter"/>
</dbReference>
<dbReference type="InterPro" id="IPR002201">
    <property type="entry name" value="Glyco_trans_9"/>
</dbReference>